<dbReference type="CDD" id="cd06558">
    <property type="entry name" value="crotonase-like"/>
    <property type="match status" value="1"/>
</dbReference>
<dbReference type="GO" id="GO:0016836">
    <property type="term" value="F:hydro-lyase activity"/>
    <property type="evidence" value="ECO:0007669"/>
    <property type="project" value="UniProtKB-ARBA"/>
</dbReference>
<dbReference type="PANTHER" id="PTHR11941">
    <property type="entry name" value="ENOYL-COA HYDRATASE-RELATED"/>
    <property type="match status" value="1"/>
</dbReference>
<evidence type="ECO:0000313" key="3">
    <source>
        <dbReference type="EMBL" id="CAB4771365.1"/>
    </source>
</evidence>
<proteinExistence type="inferred from homology"/>
<accession>A0A6J6VKH1</accession>
<dbReference type="Gene3D" id="3.90.226.10">
    <property type="entry name" value="2-enoyl-CoA Hydratase, Chain A, domain 1"/>
    <property type="match status" value="1"/>
</dbReference>
<dbReference type="FunFam" id="3.90.226.10:FF:000009">
    <property type="entry name" value="Carnitinyl-CoA dehydratase"/>
    <property type="match status" value="1"/>
</dbReference>
<dbReference type="InterPro" id="IPR029045">
    <property type="entry name" value="ClpP/crotonase-like_dom_sf"/>
</dbReference>
<dbReference type="GO" id="GO:0006635">
    <property type="term" value="P:fatty acid beta-oxidation"/>
    <property type="evidence" value="ECO:0007669"/>
    <property type="project" value="TreeGrafter"/>
</dbReference>
<dbReference type="AlphaFoldDB" id="A0A6J6VKH1"/>
<dbReference type="SUPFAM" id="SSF52096">
    <property type="entry name" value="ClpP/crotonase"/>
    <property type="match status" value="1"/>
</dbReference>
<reference evidence="3" key="1">
    <citation type="submission" date="2020-05" db="EMBL/GenBank/DDBJ databases">
        <authorList>
            <person name="Chiriac C."/>
            <person name="Salcher M."/>
            <person name="Ghai R."/>
            <person name="Kavagutti S V."/>
        </authorList>
    </citation>
    <scope>NUCLEOTIDE SEQUENCE</scope>
</reference>
<dbReference type="Pfam" id="PF00378">
    <property type="entry name" value="ECH_1"/>
    <property type="match status" value="1"/>
</dbReference>
<evidence type="ECO:0000256" key="1">
    <source>
        <dbReference type="ARBA" id="ARBA00005254"/>
    </source>
</evidence>
<comment type="similarity">
    <text evidence="1">Belongs to the enoyl-CoA hydratase/isomerase family.</text>
</comment>
<organism evidence="3">
    <name type="scientific">freshwater metagenome</name>
    <dbReference type="NCBI Taxonomy" id="449393"/>
    <lineage>
        <taxon>unclassified sequences</taxon>
        <taxon>metagenomes</taxon>
        <taxon>ecological metagenomes</taxon>
    </lineage>
</organism>
<sequence>MSNVVLVENVNNVFYVTINRPEKLNALSIEVWNELGKAFDEFEKSDAKVCVLRGSGKKAFVAGADIDAYRTMSAKDFREFIVKAGKIANRIYEIPKPFIAAIYGYALGGGLELALHCDLVVANKSAKLGLPEANLGLLPGGGGTQIVPRLIGVAKANDMIMRGRWLRGEEALNCGLISSVFDDEKYDEELAEYVAEVLKRAPLAIGVLKKLVREGLDLPFPEALNLEIEMTAPLIETADGREGVGAFIEKRPANFKGH</sequence>
<dbReference type="Gene3D" id="1.10.12.10">
    <property type="entry name" value="Lyase 2-enoyl-coa Hydratase, Chain A, domain 2"/>
    <property type="match status" value="1"/>
</dbReference>
<evidence type="ECO:0000256" key="2">
    <source>
        <dbReference type="ARBA" id="ARBA00023239"/>
    </source>
</evidence>
<dbReference type="PANTHER" id="PTHR11941:SF54">
    <property type="entry name" value="ENOYL-COA HYDRATASE, MITOCHONDRIAL"/>
    <property type="match status" value="1"/>
</dbReference>
<protein>
    <submittedName>
        <fullName evidence="3">Unannotated protein</fullName>
    </submittedName>
</protein>
<dbReference type="InterPro" id="IPR001753">
    <property type="entry name" value="Enoyl-CoA_hydra/iso"/>
</dbReference>
<gene>
    <name evidence="3" type="ORF">UFOPK2928_00177</name>
</gene>
<dbReference type="InterPro" id="IPR014748">
    <property type="entry name" value="Enoyl-CoA_hydra_C"/>
</dbReference>
<dbReference type="EMBL" id="CAEZZY010000009">
    <property type="protein sequence ID" value="CAB4771365.1"/>
    <property type="molecule type" value="Genomic_DNA"/>
</dbReference>
<keyword evidence="2" id="KW-0456">Lyase</keyword>
<dbReference type="FunFam" id="1.10.12.10:FF:000001">
    <property type="entry name" value="Probable enoyl-CoA hydratase, mitochondrial"/>
    <property type="match status" value="1"/>
</dbReference>
<name>A0A6J6VKH1_9ZZZZ</name>